<keyword evidence="4" id="KW-1185">Reference proteome</keyword>
<evidence type="ECO:0000256" key="1">
    <source>
        <dbReference type="SAM" id="SignalP"/>
    </source>
</evidence>
<dbReference type="Pfam" id="PF13472">
    <property type="entry name" value="Lipase_GDSL_2"/>
    <property type="match status" value="1"/>
</dbReference>
<sequence length="347" mass="38993">MNRQPYLRMAVLAASLFLSLEVTTSVTASPKTNYATVEKTTVTEPYAYYVPKGKVLYTNSSLSKAKVTTSKYSKTTWYSKKTAIIIKTSGNTQKKAHYAQITSANGKHSYWTWNGNLKPITSAGFKIADKAAGSRFKKIKLAYMGDSIPHGWSGAVNYINSNYPTWMAKYLGISMTASQVPTNMAISSGKILGSQNRDMPQIMHRQDFKKYNMMTIQYGTNDYAHSEYSLKEVMTELQKNITTIKSSNPKLKIYGILPLSRFQKGSGEPADHIKMSGGYTFNQLKAAERKLYKKNHIAVIDFQKLDPNLITAANRKTTLRDHVLHPAAKTDQYLGHDAARFIEKNYK</sequence>
<dbReference type="Gene3D" id="3.40.50.1110">
    <property type="entry name" value="SGNH hydrolase"/>
    <property type="match status" value="1"/>
</dbReference>
<dbReference type="RefSeq" id="WP_010620160.1">
    <property type="nucleotide sequence ID" value="NZ_PUFO01000057.1"/>
</dbReference>
<dbReference type="AlphaFoldDB" id="A0A4R5NM60"/>
<organism evidence="3 4">
    <name type="scientific">Secundilactobacillus malefermentans</name>
    <dbReference type="NCBI Taxonomy" id="176292"/>
    <lineage>
        <taxon>Bacteria</taxon>
        <taxon>Bacillati</taxon>
        <taxon>Bacillota</taxon>
        <taxon>Bacilli</taxon>
        <taxon>Lactobacillales</taxon>
        <taxon>Lactobacillaceae</taxon>
        <taxon>Secundilactobacillus</taxon>
    </lineage>
</organism>
<dbReference type="OrthoDB" id="2311671at2"/>
<dbReference type="InterPro" id="IPR036514">
    <property type="entry name" value="SGNH_hydro_sf"/>
</dbReference>
<evidence type="ECO:0000313" key="3">
    <source>
        <dbReference type="EMBL" id="TDG76760.1"/>
    </source>
</evidence>
<comment type="caution">
    <text evidence="3">The sequence shown here is derived from an EMBL/GenBank/DDBJ whole genome shotgun (WGS) entry which is preliminary data.</text>
</comment>
<feature type="chain" id="PRO_5020886148" description="SGNH hydrolase-type esterase domain-containing protein" evidence="1">
    <location>
        <begin position="29"/>
        <end position="347"/>
    </location>
</feature>
<accession>A0A4R5NM60</accession>
<dbReference type="SUPFAM" id="SSF52266">
    <property type="entry name" value="SGNH hydrolase"/>
    <property type="match status" value="1"/>
</dbReference>
<evidence type="ECO:0000313" key="4">
    <source>
        <dbReference type="Proteomes" id="UP000294854"/>
    </source>
</evidence>
<dbReference type="InterPro" id="IPR013830">
    <property type="entry name" value="SGNH_hydro"/>
</dbReference>
<proteinExistence type="predicted"/>
<feature type="domain" description="SGNH hydrolase-type esterase" evidence="2">
    <location>
        <begin position="144"/>
        <end position="329"/>
    </location>
</feature>
<protein>
    <recommendedName>
        <fullName evidence="2">SGNH hydrolase-type esterase domain-containing protein</fullName>
    </recommendedName>
</protein>
<name>A0A4R5NM60_9LACO</name>
<dbReference type="CDD" id="cd00229">
    <property type="entry name" value="SGNH_hydrolase"/>
    <property type="match status" value="1"/>
</dbReference>
<keyword evidence="1" id="KW-0732">Signal</keyword>
<gene>
    <name evidence="3" type="ORF">C5L31_001344</name>
</gene>
<dbReference type="STRING" id="1122149.FD44_GL001067"/>
<dbReference type="EMBL" id="PUFO01000057">
    <property type="protein sequence ID" value="TDG76760.1"/>
    <property type="molecule type" value="Genomic_DNA"/>
</dbReference>
<feature type="signal peptide" evidence="1">
    <location>
        <begin position="1"/>
        <end position="28"/>
    </location>
</feature>
<reference evidence="3 4" key="1">
    <citation type="journal article" date="2019" name="Appl. Microbiol. Biotechnol.">
        <title>Uncovering carbohydrate metabolism through a genotype-phenotype association study of 56 lactic acid bacteria genomes.</title>
        <authorList>
            <person name="Buron-Moles G."/>
            <person name="Chailyan A."/>
            <person name="Dolejs I."/>
            <person name="Forster J."/>
            <person name="Miks M.H."/>
        </authorList>
    </citation>
    <scope>NUCLEOTIDE SEQUENCE [LARGE SCALE GENOMIC DNA]</scope>
    <source>
        <strain evidence="3 4">ATCC 49373</strain>
    </source>
</reference>
<evidence type="ECO:0000259" key="2">
    <source>
        <dbReference type="Pfam" id="PF13472"/>
    </source>
</evidence>
<dbReference type="Proteomes" id="UP000294854">
    <property type="component" value="Unassembled WGS sequence"/>
</dbReference>